<sequence length="101" mass="11541">MSASRHSRADKPNPLFNRHTQRALGRVRRQVPLAGWLITELRFILYYLHVVLRSRGGATVSPRRVRLRHSLIARPQDSAGLEGGGSHIENFRNRQIPLETP</sequence>
<feature type="region of interest" description="Disordered" evidence="1">
    <location>
        <begin position="76"/>
        <end position="101"/>
    </location>
</feature>
<proteinExistence type="predicted"/>
<name>A0AAQ4DDX4_AMBAM</name>
<accession>A0AAQ4DDX4</accession>
<keyword evidence="3" id="KW-1185">Reference proteome</keyword>
<evidence type="ECO:0000256" key="1">
    <source>
        <dbReference type="SAM" id="MobiDB-lite"/>
    </source>
</evidence>
<protein>
    <submittedName>
        <fullName evidence="2">Uncharacterized protein</fullName>
    </submittedName>
</protein>
<dbReference type="AlphaFoldDB" id="A0AAQ4DDX4"/>
<dbReference type="Proteomes" id="UP001321473">
    <property type="component" value="Unassembled WGS sequence"/>
</dbReference>
<evidence type="ECO:0000313" key="3">
    <source>
        <dbReference type="Proteomes" id="UP001321473"/>
    </source>
</evidence>
<reference evidence="2 3" key="1">
    <citation type="journal article" date="2023" name="Arcadia Sci">
        <title>De novo assembly of a long-read Amblyomma americanum tick genome.</title>
        <authorList>
            <person name="Chou S."/>
            <person name="Poskanzer K.E."/>
            <person name="Rollins M."/>
            <person name="Thuy-Boun P.S."/>
        </authorList>
    </citation>
    <scope>NUCLEOTIDE SEQUENCE [LARGE SCALE GENOMIC DNA]</scope>
    <source>
        <strain evidence="2">F_SG_1</strain>
        <tissue evidence="2">Salivary glands</tissue>
    </source>
</reference>
<evidence type="ECO:0000313" key="2">
    <source>
        <dbReference type="EMBL" id="KAK8760664.1"/>
    </source>
</evidence>
<dbReference type="EMBL" id="JARKHS020032080">
    <property type="protein sequence ID" value="KAK8760664.1"/>
    <property type="molecule type" value="Genomic_DNA"/>
</dbReference>
<gene>
    <name evidence="2" type="ORF">V5799_028067</name>
</gene>
<organism evidence="2 3">
    <name type="scientific">Amblyomma americanum</name>
    <name type="common">Lone star tick</name>
    <dbReference type="NCBI Taxonomy" id="6943"/>
    <lineage>
        <taxon>Eukaryota</taxon>
        <taxon>Metazoa</taxon>
        <taxon>Ecdysozoa</taxon>
        <taxon>Arthropoda</taxon>
        <taxon>Chelicerata</taxon>
        <taxon>Arachnida</taxon>
        <taxon>Acari</taxon>
        <taxon>Parasitiformes</taxon>
        <taxon>Ixodida</taxon>
        <taxon>Ixodoidea</taxon>
        <taxon>Ixodidae</taxon>
        <taxon>Amblyomminae</taxon>
        <taxon>Amblyomma</taxon>
    </lineage>
</organism>
<comment type="caution">
    <text evidence="2">The sequence shown here is derived from an EMBL/GenBank/DDBJ whole genome shotgun (WGS) entry which is preliminary data.</text>
</comment>